<organism evidence="8 9">
    <name type="scientific">Sporosarcina gallistercoris</name>
    <dbReference type="NCBI Taxonomy" id="2762245"/>
    <lineage>
        <taxon>Bacteria</taxon>
        <taxon>Bacillati</taxon>
        <taxon>Bacillota</taxon>
        <taxon>Bacilli</taxon>
        <taxon>Bacillales</taxon>
        <taxon>Caryophanaceae</taxon>
        <taxon>Sporosarcina</taxon>
    </lineage>
</organism>
<comment type="similarity">
    <text evidence="2 6">Belongs to the class-I pyridoxal-phosphate-dependent aminotransferase family.</text>
</comment>
<dbReference type="CDD" id="cd00609">
    <property type="entry name" value="AAT_like"/>
    <property type="match status" value="1"/>
</dbReference>
<dbReference type="RefSeq" id="WP_191688510.1">
    <property type="nucleotide sequence ID" value="NZ_JACSQY010000001.1"/>
</dbReference>
<evidence type="ECO:0000313" key="9">
    <source>
        <dbReference type="Proteomes" id="UP000659496"/>
    </source>
</evidence>
<keyword evidence="5" id="KW-0663">Pyridoxal phosphate</keyword>
<accession>A0ABR8PFI4</accession>
<evidence type="ECO:0000256" key="1">
    <source>
        <dbReference type="ARBA" id="ARBA00001933"/>
    </source>
</evidence>
<dbReference type="Gene3D" id="3.90.1150.10">
    <property type="entry name" value="Aspartate Aminotransferase, domain 1"/>
    <property type="match status" value="1"/>
</dbReference>
<evidence type="ECO:0000256" key="5">
    <source>
        <dbReference type="ARBA" id="ARBA00022898"/>
    </source>
</evidence>
<dbReference type="InterPro" id="IPR004839">
    <property type="entry name" value="Aminotransferase_I/II_large"/>
</dbReference>
<feature type="domain" description="Aminotransferase class I/classII large" evidence="7">
    <location>
        <begin position="35"/>
        <end position="389"/>
    </location>
</feature>
<dbReference type="PRINTS" id="PR00753">
    <property type="entry name" value="ACCSYNTHASE"/>
</dbReference>
<comment type="cofactor">
    <cofactor evidence="1 6">
        <name>pyridoxal 5'-phosphate</name>
        <dbReference type="ChEBI" id="CHEBI:597326"/>
    </cofactor>
</comment>
<keyword evidence="3 6" id="KW-0032">Aminotransferase</keyword>
<reference evidence="8 9" key="1">
    <citation type="submission" date="2020-08" db="EMBL/GenBank/DDBJ databases">
        <title>A Genomic Blueprint of the Chicken Gut Microbiome.</title>
        <authorList>
            <person name="Gilroy R."/>
            <person name="Ravi A."/>
            <person name="Getino M."/>
            <person name="Pursley I."/>
            <person name="Horton D.L."/>
            <person name="Alikhan N.-F."/>
            <person name="Baker D."/>
            <person name="Gharbi K."/>
            <person name="Hall N."/>
            <person name="Watson M."/>
            <person name="Adriaenssens E.M."/>
            <person name="Foster-Nyarko E."/>
            <person name="Jarju S."/>
            <person name="Secka A."/>
            <person name="Antonio M."/>
            <person name="Oren A."/>
            <person name="Chaudhuri R."/>
            <person name="La Ragione R.M."/>
            <person name="Hildebrand F."/>
            <person name="Pallen M.J."/>
        </authorList>
    </citation>
    <scope>NUCLEOTIDE SEQUENCE [LARGE SCALE GENOMIC DNA]</scope>
    <source>
        <strain evidence="8 9">Sa3CUA8</strain>
    </source>
</reference>
<evidence type="ECO:0000256" key="6">
    <source>
        <dbReference type="RuleBase" id="RU000481"/>
    </source>
</evidence>
<dbReference type="InterPro" id="IPR004838">
    <property type="entry name" value="NHTrfase_class1_PyrdxlP-BS"/>
</dbReference>
<gene>
    <name evidence="8" type="ORF">H9659_01115</name>
</gene>
<comment type="caution">
    <text evidence="8">The sequence shown here is derived from an EMBL/GenBank/DDBJ whole genome shotgun (WGS) entry which is preliminary data.</text>
</comment>
<dbReference type="InterPro" id="IPR015422">
    <property type="entry name" value="PyrdxlP-dep_Trfase_small"/>
</dbReference>
<evidence type="ECO:0000259" key="7">
    <source>
        <dbReference type="Pfam" id="PF00155"/>
    </source>
</evidence>
<dbReference type="InterPro" id="IPR015424">
    <property type="entry name" value="PyrdxlP-dep_Trfase"/>
</dbReference>
<dbReference type="EMBL" id="JACSQY010000001">
    <property type="protein sequence ID" value="MBD7906929.1"/>
    <property type="molecule type" value="Genomic_DNA"/>
</dbReference>
<proteinExistence type="inferred from homology"/>
<dbReference type="Pfam" id="PF00155">
    <property type="entry name" value="Aminotran_1_2"/>
    <property type="match status" value="1"/>
</dbReference>
<dbReference type="GO" id="GO:0008483">
    <property type="term" value="F:transaminase activity"/>
    <property type="evidence" value="ECO:0007669"/>
    <property type="project" value="UniProtKB-KW"/>
</dbReference>
<dbReference type="Proteomes" id="UP000659496">
    <property type="component" value="Unassembled WGS sequence"/>
</dbReference>
<dbReference type="Gene3D" id="3.40.640.10">
    <property type="entry name" value="Type I PLP-dependent aspartate aminotransferase-like (Major domain)"/>
    <property type="match status" value="1"/>
</dbReference>
<evidence type="ECO:0000256" key="3">
    <source>
        <dbReference type="ARBA" id="ARBA00022576"/>
    </source>
</evidence>
<keyword evidence="9" id="KW-1185">Reference proteome</keyword>
<evidence type="ECO:0000313" key="8">
    <source>
        <dbReference type="EMBL" id="MBD7906929.1"/>
    </source>
</evidence>
<dbReference type="SUPFAM" id="SSF53383">
    <property type="entry name" value="PLP-dependent transferases"/>
    <property type="match status" value="1"/>
</dbReference>
<name>A0ABR8PFI4_9BACL</name>
<dbReference type="InterPro" id="IPR050596">
    <property type="entry name" value="AspAT/PAT-like"/>
</dbReference>
<keyword evidence="4 6" id="KW-0808">Transferase</keyword>
<dbReference type="PROSITE" id="PS00105">
    <property type="entry name" value="AA_TRANSFER_CLASS_1"/>
    <property type="match status" value="1"/>
</dbReference>
<dbReference type="PANTHER" id="PTHR46383">
    <property type="entry name" value="ASPARTATE AMINOTRANSFERASE"/>
    <property type="match status" value="1"/>
</dbReference>
<evidence type="ECO:0000256" key="4">
    <source>
        <dbReference type="ARBA" id="ARBA00022679"/>
    </source>
</evidence>
<protein>
    <recommendedName>
        <fullName evidence="6">Aminotransferase</fullName>
        <ecNumber evidence="6">2.6.1.-</ecNumber>
    </recommendedName>
</protein>
<sequence length="399" mass="43572">MDLAKQLASRVTTLSPSTTLAITAKAKEMKESGIDVIGLGAGEPDYNTPEPILDAAWRSMKEGKTKYTPSGGLPALKDAVIGKLERDQGLTYTRTEIMIGIGAKHVLYTLFQTILDPMDEVIIPAPYWVSYPEQVKLAGGVPVVVQATAEAEFKVTANQIEEVITSKTKALILNSPGNPTGMVYTEEELKAIAEVCEARDIWIISDEIYEKLVYGTTKHISIATLSEDAKKRTLIINGVSKSHSMTGWRIGYIAGDEAIVKAMTNLASHSTSNPVTTSQYAAIEAYNGSQDAVEMMRNSFSSRLERIYPQIQAIPGFHTVKPQGAFYLLPDVSEAMKHTGFQNVDAFAKALLEEANVAVIPGSGFGSEETIRLSYATSIELLEEAVRRIDQFVKSKWND</sequence>
<evidence type="ECO:0000256" key="2">
    <source>
        <dbReference type="ARBA" id="ARBA00007441"/>
    </source>
</evidence>
<dbReference type="PANTHER" id="PTHR46383:SF1">
    <property type="entry name" value="ASPARTATE AMINOTRANSFERASE"/>
    <property type="match status" value="1"/>
</dbReference>
<dbReference type="InterPro" id="IPR015421">
    <property type="entry name" value="PyrdxlP-dep_Trfase_major"/>
</dbReference>
<dbReference type="EC" id="2.6.1.-" evidence="6"/>